<dbReference type="HOGENOM" id="CLU_2776166_0_0_1"/>
<dbReference type="AlphaFoldDB" id="A0A0D0BYR4"/>
<keyword evidence="1" id="KW-0472">Membrane</keyword>
<reference evidence="2 3" key="1">
    <citation type="submission" date="2014-04" db="EMBL/GenBank/DDBJ databases">
        <title>Evolutionary Origins and Diversification of the Mycorrhizal Mutualists.</title>
        <authorList>
            <consortium name="DOE Joint Genome Institute"/>
            <consortium name="Mycorrhizal Genomics Consortium"/>
            <person name="Kohler A."/>
            <person name="Kuo A."/>
            <person name="Nagy L.G."/>
            <person name="Floudas D."/>
            <person name="Copeland A."/>
            <person name="Barry K.W."/>
            <person name="Cichocki N."/>
            <person name="Veneault-Fourrey C."/>
            <person name="LaButti K."/>
            <person name="Lindquist E.A."/>
            <person name="Lipzen A."/>
            <person name="Lundell T."/>
            <person name="Morin E."/>
            <person name="Murat C."/>
            <person name="Riley R."/>
            <person name="Ohm R."/>
            <person name="Sun H."/>
            <person name="Tunlid A."/>
            <person name="Henrissat B."/>
            <person name="Grigoriev I.V."/>
            <person name="Hibbett D.S."/>
            <person name="Martin F."/>
        </authorList>
    </citation>
    <scope>NUCLEOTIDE SEQUENCE [LARGE SCALE GENOMIC DNA]</scope>
    <source>
        <strain evidence="2 3">FD-317 M1</strain>
    </source>
</reference>
<dbReference type="EMBL" id="KN834896">
    <property type="protein sequence ID" value="KIK50552.1"/>
    <property type="molecule type" value="Genomic_DNA"/>
</dbReference>
<dbReference type="Proteomes" id="UP000053593">
    <property type="component" value="Unassembled WGS sequence"/>
</dbReference>
<sequence>MRLRGCWGVGVLLRSILVVLPLWKLFVLSVSPAARHDVVPRLIPLPDPRHNRHQHASLAPYPIAIPGNP</sequence>
<gene>
    <name evidence="2" type="ORF">GYMLUDRAFT_439911</name>
</gene>
<keyword evidence="1" id="KW-0812">Transmembrane</keyword>
<evidence type="ECO:0000256" key="1">
    <source>
        <dbReference type="SAM" id="Phobius"/>
    </source>
</evidence>
<proteinExistence type="predicted"/>
<protein>
    <submittedName>
        <fullName evidence="2">Uncharacterized protein</fullName>
    </submittedName>
</protein>
<keyword evidence="3" id="KW-1185">Reference proteome</keyword>
<keyword evidence="1" id="KW-1133">Transmembrane helix</keyword>
<evidence type="ECO:0000313" key="2">
    <source>
        <dbReference type="EMBL" id="KIK50552.1"/>
    </source>
</evidence>
<evidence type="ECO:0000313" key="3">
    <source>
        <dbReference type="Proteomes" id="UP000053593"/>
    </source>
</evidence>
<organism evidence="2 3">
    <name type="scientific">Collybiopsis luxurians FD-317 M1</name>
    <dbReference type="NCBI Taxonomy" id="944289"/>
    <lineage>
        <taxon>Eukaryota</taxon>
        <taxon>Fungi</taxon>
        <taxon>Dikarya</taxon>
        <taxon>Basidiomycota</taxon>
        <taxon>Agaricomycotina</taxon>
        <taxon>Agaricomycetes</taxon>
        <taxon>Agaricomycetidae</taxon>
        <taxon>Agaricales</taxon>
        <taxon>Marasmiineae</taxon>
        <taxon>Omphalotaceae</taxon>
        <taxon>Collybiopsis</taxon>
        <taxon>Collybiopsis luxurians</taxon>
    </lineage>
</organism>
<name>A0A0D0BYR4_9AGAR</name>
<feature type="transmembrane region" description="Helical" evidence="1">
    <location>
        <begin position="12"/>
        <end position="34"/>
    </location>
</feature>
<accession>A0A0D0BYR4</accession>